<evidence type="ECO:0000313" key="3">
    <source>
        <dbReference type="Proteomes" id="UP000663828"/>
    </source>
</evidence>
<keyword evidence="1" id="KW-0732">Signal</keyword>
<protein>
    <submittedName>
        <fullName evidence="2">Uncharacterized protein</fullName>
    </submittedName>
</protein>
<evidence type="ECO:0000256" key="1">
    <source>
        <dbReference type="SAM" id="SignalP"/>
    </source>
</evidence>
<comment type="caution">
    <text evidence="2">The sequence shown here is derived from an EMBL/GenBank/DDBJ whole genome shotgun (WGS) entry which is preliminary data.</text>
</comment>
<proteinExistence type="predicted"/>
<reference evidence="2" key="1">
    <citation type="submission" date="2021-02" db="EMBL/GenBank/DDBJ databases">
        <authorList>
            <person name="Nowell W R."/>
        </authorList>
    </citation>
    <scope>NUCLEOTIDE SEQUENCE</scope>
</reference>
<evidence type="ECO:0000313" key="2">
    <source>
        <dbReference type="EMBL" id="CAF1041344.1"/>
    </source>
</evidence>
<sequence length="177" mass="20525">MHRQQIVALLLVCFVSIQANPDRGLVCLRNFVVNGTNLLTSYRKQILVVGVTHLGCQVCRNQAVRYNDLYRDLEYHNIRDPDVRLVLVNEETAAQYLPGVYYGKIRLFQDSYKDRAIEKLGYYGQRLNNLIFGRCGYLVYTQTFPQSNIEDETNYQQLLRAIISVSKYKQPCPTMCT</sequence>
<accession>A0A814JWN2</accession>
<dbReference type="InterPro" id="IPR036249">
    <property type="entry name" value="Thioredoxin-like_sf"/>
</dbReference>
<dbReference type="AlphaFoldDB" id="A0A814JWN2"/>
<dbReference type="EMBL" id="CAJNOR010000940">
    <property type="protein sequence ID" value="CAF1041344.1"/>
    <property type="molecule type" value="Genomic_DNA"/>
</dbReference>
<feature type="signal peptide" evidence="1">
    <location>
        <begin position="1"/>
        <end position="19"/>
    </location>
</feature>
<name>A0A814JWN2_ADIRI</name>
<keyword evidence="3" id="KW-1185">Reference proteome</keyword>
<dbReference type="Proteomes" id="UP000663828">
    <property type="component" value="Unassembled WGS sequence"/>
</dbReference>
<dbReference type="SUPFAM" id="SSF52833">
    <property type="entry name" value="Thioredoxin-like"/>
    <property type="match status" value="1"/>
</dbReference>
<gene>
    <name evidence="2" type="ORF">XAT740_LOCUS15280</name>
</gene>
<feature type="chain" id="PRO_5032857229" evidence="1">
    <location>
        <begin position="20"/>
        <end position="177"/>
    </location>
</feature>
<organism evidence="2 3">
    <name type="scientific">Adineta ricciae</name>
    <name type="common">Rotifer</name>
    <dbReference type="NCBI Taxonomy" id="249248"/>
    <lineage>
        <taxon>Eukaryota</taxon>
        <taxon>Metazoa</taxon>
        <taxon>Spiralia</taxon>
        <taxon>Gnathifera</taxon>
        <taxon>Rotifera</taxon>
        <taxon>Eurotatoria</taxon>
        <taxon>Bdelloidea</taxon>
        <taxon>Adinetida</taxon>
        <taxon>Adinetidae</taxon>
        <taxon>Adineta</taxon>
    </lineage>
</organism>